<dbReference type="Proteomes" id="UP000704712">
    <property type="component" value="Unassembled WGS sequence"/>
</dbReference>
<keyword evidence="3" id="KW-1185">Reference proteome</keyword>
<evidence type="ECO:0000313" key="1">
    <source>
        <dbReference type="EMBL" id="KAF4032256.1"/>
    </source>
</evidence>
<dbReference type="AlphaFoldDB" id="A0A833WNF1"/>
<accession>A0A833WNF1</accession>
<reference evidence="1" key="1">
    <citation type="submission" date="2020-04" db="EMBL/GenBank/DDBJ databases">
        <title>Hybrid Assembly of Korean Phytophthora infestans isolates.</title>
        <authorList>
            <person name="Prokchorchik M."/>
            <person name="Lee Y."/>
            <person name="Seo J."/>
            <person name="Cho J.-H."/>
            <person name="Park Y.-E."/>
            <person name="Jang D.-C."/>
            <person name="Im J.-S."/>
            <person name="Choi J.-G."/>
            <person name="Park H.-J."/>
            <person name="Lee G.-B."/>
            <person name="Lee Y.-G."/>
            <person name="Hong S.-Y."/>
            <person name="Cho K."/>
            <person name="Sohn K.H."/>
        </authorList>
    </citation>
    <scope>NUCLEOTIDE SEQUENCE</scope>
    <source>
        <strain evidence="1">KR_1_A1</strain>
        <strain evidence="2">KR_2_A2</strain>
    </source>
</reference>
<protein>
    <submittedName>
        <fullName evidence="1">Uncharacterized protein</fullName>
    </submittedName>
</protein>
<sequence length="167" mass="18649">MGFLKATMSQDLDAGTVRGVEALAKNWAVFTKHFRDVYLRLDRLGHVTENSLVATTTTSLTITRNTLKNLFPGLACHRGDQDKESKLSRIAARLVGQRIVVHGSVLFYCDTSTHCIVSLITQGDMVTPLLQVLDNLEDVSLVFHHARINPEGNLVEGEYLDQYNLCY</sequence>
<comment type="caution">
    <text evidence="1">The sequence shown here is derived from an EMBL/GenBank/DDBJ whole genome shotgun (WGS) entry which is preliminary data.</text>
</comment>
<name>A0A833WNF1_PHYIN</name>
<dbReference type="OMA" id="ARINPEC"/>
<dbReference type="EMBL" id="JAACNO010000507">
    <property type="protein sequence ID" value="KAF4147215.1"/>
    <property type="molecule type" value="Genomic_DNA"/>
</dbReference>
<evidence type="ECO:0000313" key="2">
    <source>
        <dbReference type="EMBL" id="KAF4147215.1"/>
    </source>
</evidence>
<dbReference type="Proteomes" id="UP000602510">
    <property type="component" value="Unassembled WGS sequence"/>
</dbReference>
<proteinExistence type="predicted"/>
<dbReference type="EMBL" id="WSZM01000502">
    <property type="protein sequence ID" value="KAF4032256.1"/>
    <property type="molecule type" value="Genomic_DNA"/>
</dbReference>
<organism evidence="1 3">
    <name type="scientific">Phytophthora infestans</name>
    <name type="common">Potato late blight agent</name>
    <name type="synonym">Botrytis infestans</name>
    <dbReference type="NCBI Taxonomy" id="4787"/>
    <lineage>
        <taxon>Eukaryota</taxon>
        <taxon>Sar</taxon>
        <taxon>Stramenopiles</taxon>
        <taxon>Oomycota</taxon>
        <taxon>Peronosporomycetes</taxon>
        <taxon>Peronosporales</taxon>
        <taxon>Peronosporaceae</taxon>
        <taxon>Phytophthora</taxon>
    </lineage>
</organism>
<evidence type="ECO:0000313" key="3">
    <source>
        <dbReference type="Proteomes" id="UP000602510"/>
    </source>
</evidence>
<gene>
    <name evidence="1" type="ORF">GN244_ATG15837</name>
    <name evidence="2" type="ORF">GN958_ATG03625</name>
</gene>